<keyword evidence="4" id="KW-1185">Reference proteome</keyword>
<protein>
    <submittedName>
        <fullName evidence="3">Uncharacterized protein</fullName>
    </submittedName>
</protein>
<keyword evidence="1" id="KW-0175">Coiled coil</keyword>
<organism evidence="3 4">
    <name type="scientific">Jaapia argillacea MUCL 33604</name>
    <dbReference type="NCBI Taxonomy" id="933084"/>
    <lineage>
        <taxon>Eukaryota</taxon>
        <taxon>Fungi</taxon>
        <taxon>Dikarya</taxon>
        <taxon>Basidiomycota</taxon>
        <taxon>Agaricomycotina</taxon>
        <taxon>Agaricomycetes</taxon>
        <taxon>Agaricomycetidae</taxon>
        <taxon>Jaapiales</taxon>
        <taxon>Jaapiaceae</taxon>
        <taxon>Jaapia</taxon>
    </lineage>
</organism>
<evidence type="ECO:0000313" key="4">
    <source>
        <dbReference type="Proteomes" id="UP000027265"/>
    </source>
</evidence>
<proteinExistence type="predicted"/>
<feature type="region of interest" description="Disordered" evidence="2">
    <location>
        <begin position="1"/>
        <end position="52"/>
    </location>
</feature>
<sequence length="158" mass="17502">MAPLLSPKAPLNKWSCQPPTPSCKPSSNKTSNQSQYPSAGQTRAKPSAGNIKRRNARTVELILVLTQKLSVAINNTKEEGNTLFKAGHPDKAIQRYTMAANIAIQRPIWEAQQVLREELSTLLSFEPNNAEMNNFLNDINNLIKKAEEAKRSSKTQSS</sequence>
<accession>A0A067PJV3</accession>
<dbReference type="STRING" id="933084.A0A067PJV3"/>
<dbReference type="AlphaFoldDB" id="A0A067PJV3"/>
<evidence type="ECO:0000256" key="1">
    <source>
        <dbReference type="SAM" id="Coils"/>
    </source>
</evidence>
<evidence type="ECO:0000313" key="3">
    <source>
        <dbReference type="EMBL" id="KDQ50736.1"/>
    </source>
</evidence>
<feature type="coiled-coil region" evidence="1">
    <location>
        <begin position="129"/>
        <end position="156"/>
    </location>
</feature>
<dbReference type="InParanoid" id="A0A067PJV3"/>
<dbReference type="Proteomes" id="UP000027265">
    <property type="component" value="Unassembled WGS sequence"/>
</dbReference>
<dbReference type="InterPro" id="IPR011990">
    <property type="entry name" value="TPR-like_helical_dom_sf"/>
</dbReference>
<name>A0A067PJV3_9AGAM</name>
<dbReference type="HOGENOM" id="CLU_1669629_0_0_1"/>
<reference evidence="4" key="1">
    <citation type="journal article" date="2014" name="Proc. Natl. Acad. Sci. U.S.A.">
        <title>Extensive sampling of basidiomycete genomes demonstrates inadequacy of the white-rot/brown-rot paradigm for wood decay fungi.</title>
        <authorList>
            <person name="Riley R."/>
            <person name="Salamov A.A."/>
            <person name="Brown D.W."/>
            <person name="Nagy L.G."/>
            <person name="Floudas D."/>
            <person name="Held B.W."/>
            <person name="Levasseur A."/>
            <person name="Lombard V."/>
            <person name="Morin E."/>
            <person name="Otillar R."/>
            <person name="Lindquist E.A."/>
            <person name="Sun H."/>
            <person name="LaButti K.M."/>
            <person name="Schmutz J."/>
            <person name="Jabbour D."/>
            <person name="Luo H."/>
            <person name="Baker S.E."/>
            <person name="Pisabarro A.G."/>
            <person name="Walton J.D."/>
            <person name="Blanchette R.A."/>
            <person name="Henrissat B."/>
            <person name="Martin F."/>
            <person name="Cullen D."/>
            <person name="Hibbett D.S."/>
            <person name="Grigoriev I.V."/>
        </authorList>
    </citation>
    <scope>NUCLEOTIDE SEQUENCE [LARGE SCALE GENOMIC DNA]</scope>
    <source>
        <strain evidence="4">MUCL 33604</strain>
    </source>
</reference>
<dbReference type="Gene3D" id="1.25.40.10">
    <property type="entry name" value="Tetratricopeptide repeat domain"/>
    <property type="match status" value="1"/>
</dbReference>
<gene>
    <name evidence="3" type="ORF">JAAARDRAFT_550730</name>
</gene>
<dbReference type="EMBL" id="KL197756">
    <property type="protein sequence ID" value="KDQ50736.1"/>
    <property type="molecule type" value="Genomic_DNA"/>
</dbReference>
<evidence type="ECO:0000256" key="2">
    <source>
        <dbReference type="SAM" id="MobiDB-lite"/>
    </source>
</evidence>
<dbReference type="OrthoDB" id="433738at2759"/>
<feature type="compositionally biased region" description="Polar residues" evidence="2">
    <location>
        <begin position="23"/>
        <end position="41"/>
    </location>
</feature>